<proteinExistence type="predicted"/>
<dbReference type="RefSeq" id="WP_126613998.1">
    <property type="nucleotide sequence ID" value="NZ_CP034562.1"/>
</dbReference>
<reference evidence="1 2" key="1">
    <citation type="submission" date="2018-12" db="EMBL/GenBank/DDBJ databases">
        <title>Flammeovirga pectinis sp. nov., isolated from the gut of the Korean scallop, Patinopecten yessoensis.</title>
        <authorList>
            <person name="Bae J.-W."/>
            <person name="Jeong Y.-S."/>
            <person name="Kang W."/>
        </authorList>
    </citation>
    <scope>NUCLEOTIDE SEQUENCE [LARGE SCALE GENOMIC DNA]</scope>
    <source>
        <strain evidence="1 2">L12M1</strain>
    </source>
</reference>
<dbReference type="Proteomes" id="UP000267268">
    <property type="component" value="Chromosome 1"/>
</dbReference>
<evidence type="ECO:0000313" key="1">
    <source>
        <dbReference type="EMBL" id="AZQ62467.1"/>
    </source>
</evidence>
<dbReference type="EMBL" id="CP034562">
    <property type="protein sequence ID" value="AZQ62467.1"/>
    <property type="molecule type" value="Genomic_DNA"/>
</dbReference>
<evidence type="ECO:0000313" key="2">
    <source>
        <dbReference type="Proteomes" id="UP000267268"/>
    </source>
</evidence>
<dbReference type="KEGG" id="fll:EI427_09510"/>
<evidence type="ECO:0008006" key="3">
    <source>
        <dbReference type="Google" id="ProtNLM"/>
    </source>
</evidence>
<gene>
    <name evidence="1" type="ORF">EI427_09510</name>
</gene>
<organism evidence="1 2">
    <name type="scientific">Flammeovirga pectinis</name>
    <dbReference type="NCBI Taxonomy" id="2494373"/>
    <lineage>
        <taxon>Bacteria</taxon>
        <taxon>Pseudomonadati</taxon>
        <taxon>Bacteroidota</taxon>
        <taxon>Cytophagia</taxon>
        <taxon>Cytophagales</taxon>
        <taxon>Flammeovirgaceae</taxon>
        <taxon>Flammeovirga</taxon>
    </lineage>
</organism>
<name>A0A3Q9FN39_9BACT</name>
<keyword evidence="2" id="KW-1185">Reference proteome</keyword>
<sequence>MQLTILLFITLALFSTKDAFSQEDENRYTTLNKEYISKHTFHFNIQKNKFYGEGAKLLEYKISLAQFLILGEYHGSSQISKFTKTLIPVLKENTFDVAVFEIGPNSAKKIRDITKDSENLTKDLYNFYTKNYFKKVDDIVIPFLDNKEDALFLEDLAKNNFKIWGCDQEYYTAVLFLGDEIVSQVNYRPDFEKIQETWYKAKQDIITLYIKDQNKKIKIFEEIKSNKNFNKFSNFFTEKDTVAFQILNDLTISWDIYTNYRRSHKDRVMLIREYFLKQYSTNEVRKPNSKYFIKIGGLHAGKKAISLGNYDIGALTEELALLNGTKSINIHFKPAYSDNNTEYMKYLHLFTQFGQKDQWTIIDLNSISKDIQNGKISLIGIKQYRDIKEEIDNYDLLIIPPNDYNPSPNYGTMQ</sequence>
<protein>
    <recommendedName>
        <fullName evidence="3">Erythromycin esterase family protein</fullName>
    </recommendedName>
</protein>
<accession>A0A3Q9FN39</accession>
<dbReference type="AlphaFoldDB" id="A0A3Q9FN39"/>
<dbReference type="OrthoDB" id="128385at2"/>